<accession>A0ABW1XMH4</accession>
<dbReference type="EMBL" id="JBHSUS010000001">
    <property type="protein sequence ID" value="MFC6441313.1"/>
    <property type="molecule type" value="Genomic_DNA"/>
</dbReference>
<keyword evidence="2" id="KW-1185">Reference proteome</keyword>
<organism evidence="1 2">
    <name type="scientific">Pseudobowmanella zhangzhouensis</name>
    <dbReference type="NCBI Taxonomy" id="1537679"/>
    <lineage>
        <taxon>Bacteria</taxon>
        <taxon>Pseudomonadati</taxon>
        <taxon>Pseudomonadota</taxon>
        <taxon>Gammaproteobacteria</taxon>
        <taxon>Alteromonadales</taxon>
        <taxon>Alteromonadaceae</taxon>
    </lineage>
</organism>
<evidence type="ECO:0000313" key="1">
    <source>
        <dbReference type="EMBL" id="MFC6441313.1"/>
    </source>
</evidence>
<comment type="caution">
    <text evidence="1">The sequence shown here is derived from an EMBL/GenBank/DDBJ whole genome shotgun (WGS) entry which is preliminary data.</text>
</comment>
<gene>
    <name evidence="1" type="ORF">ACFP85_14260</name>
</gene>
<sequence length="103" mass="11428">MNQVIDSLKQNLQLLYRKALDADARLDQLSAQGKGKFQQIFPAHAGFGTDNTRFSPYVAEVAEQVLQIEQAIDTPEPELIADTVKKMELLFSTLANFSASLKS</sequence>
<protein>
    <recommendedName>
        <fullName evidence="3">Prephenate dehydrogenase</fullName>
    </recommendedName>
</protein>
<evidence type="ECO:0008006" key="3">
    <source>
        <dbReference type="Google" id="ProtNLM"/>
    </source>
</evidence>
<reference evidence="2" key="1">
    <citation type="journal article" date="2019" name="Int. J. Syst. Evol. Microbiol.">
        <title>The Global Catalogue of Microorganisms (GCM) 10K type strain sequencing project: providing services to taxonomists for standard genome sequencing and annotation.</title>
        <authorList>
            <consortium name="The Broad Institute Genomics Platform"/>
            <consortium name="The Broad Institute Genome Sequencing Center for Infectious Disease"/>
            <person name="Wu L."/>
            <person name="Ma J."/>
        </authorList>
    </citation>
    <scope>NUCLEOTIDE SEQUENCE [LARGE SCALE GENOMIC DNA]</scope>
    <source>
        <strain evidence="2">CGMCC 1.16031</strain>
    </source>
</reference>
<evidence type="ECO:0000313" key="2">
    <source>
        <dbReference type="Proteomes" id="UP001596364"/>
    </source>
</evidence>
<proteinExistence type="predicted"/>
<dbReference type="RefSeq" id="WP_131257920.1">
    <property type="nucleotide sequence ID" value="NZ_JBHSUS010000001.1"/>
</dbReference>
<dbReference type="Proteomes" id="UP001596364">
    <property type="component" value="Unassembled WGS sequence"/>
</dbReference>
<name>A0ABW1XMH4_9ALTE</name>